<feature type="domain" description="UBA" evidence="12">
    <location>
        <begin position="554"/>
        <end position="596"/>
    </location>
</feature>
<evidence type="ECO:0000259" key="13">
    <source>
        <dbReference type="PROSITE" id="PS51680"/>
    </source>
</evidence>
<dbReference type="SMART" id="SM00320">
    <property type="entry name" value="WD40"/>
    <property type="match status" value="3"/>
</dbReference>
<dbReference type="EC" id="2.1.1.37" evidence="2"/>
<dbReference type="Gene3D" id="3.40.50.150">
    <property type="entry name" value="Vaccinia Virus protein VP39"/>
    <property type="match status" value="2"/>
</dbReference>
<dbReference type="InterPro" id="IPR015940">
    <property type="entry name" value="UBA"/>
</dbReference>
<dbReference type="SUPFAM" id="SSF53335">
    <property type="entry name" value="S-adenosyl-L-methionine-dependent methyltransferases"/>
    <property type="match status" value="2"/>
</dbReference>
<feature type="region of interest" description="Disordered" evidence="11">
    <location>
        <begin position="17"/>
        <end position="48"/>
    </location>
</feature>
<dbReference type="PANTHER" id="PTHR23068">
    <property type="entry name" value="DNA CYTOSINE-5- -METHYLTRANSFERASE 3-RELATED"/>
    <property type="match status" value="1"/>
</dbReference>
<feature type="repeat" description="WD" evidence="9">
    <location>
        <begin position="402"/>
        <end position="430"/>
    </location>
</feature>
<dbReference type="PROSITE" id="PS50030">
    <property type="entry name" value="UBA"/>
    <property type="match status" value="1"/>
</dbReference>
<dbReference type="PANTHER" id="PTHR23068:SF25">
    <property type="entry name" value="DNA (CYTOSINE-5)-METHYLTRANSFERASE DRM2"/>
    <property type="match status" value="1"/>
</dbReference>
<evidence type="ECO:0000313" key="14">
    <source>
        <dbReference type="EMBL" id="CAI9090702.1"/>
    </source>
</evidence>
<evidence type="ECO:0000259" key="12">
    <source>
        <dbReference type="PROSITE" id="PS50030"/>
    </source>
</evidence>
<evidence type="ECO:0000256" key="3">
    <source>
        <dbReference type="ARBA" id="ARBA00022603"/>
    </source>
</evidence>
<evidence type="ECO:0000313" key="15">
    <source>
        <dbReference type="Proteomes" id="UP001161247"/>
    </source>
</evidence>
<dbReference type="PROSITE" id="PS51679">
    <property type="entry name" value="SAM_MT_C5"/>
    <property type="match status" value="1"/>
</dbReference>
<evidence type="ECO:0000256" key="2">
    <source>
        <dbReference type="ARBA" id="ARBA00011975"/>
    </source>
</evidence>
<organism evidence="14 15">
    <name type="scientific">Oldenlandia corymbosa var. corymbosa</name>
    <dbReference type="NCBI Taxonomy" id="529605"/>
    <lineage>
        <taxon>Eukaryota</taxon>
        <taxon>Viridiplantae</taxon>
        <taxon>Streptophyta</taxon>
        <taxon>Embryophyta</taxon>
        <taxon>Tracheophyta</taxon>
        <taxon>Spermatophyta</taxon>
        <taxon>Magnoliopsida</taxon>
        <taxon>eudicotyledons</taxon>
        <taxon>Gunneridae</taxon>
        <taxon>Pentapetalae</taxon>
        <taxon>asterids</taxon>
        <taxon>lamiids</taxon>
        <taxon>Gentianales</taxon>
        <taxon>Rubiaceae</taxon>
        <taxon>Rubioideae</taxon>
        <taxon>Spermacoceae</taxon>
        <taxon>Hedyotis-Oldenlandia complex</taxon>
        <taxon>Oldenlandia</taxon>
    </lineage>
</organism>
<dbReference type="InterPro" id="IPR036322">
    <property type="entry name" value="WD40_repeat_dom_sf"/>
</dbReference>
<dbReference type="GO" id="GO:0003677">
    <property type="term" value="F:DNA binding"/>
    <property type="evidence" value="ECO:0007669"/>
    <property type="project" value="UniProtKB-KW"/>
</dbReference>
<evidence type="ECO:0000256" key="10">
    <source>
        <dbReference type="PROSITE-ProRule" id="PRU01016"/>
    </source>
</evidence>
<protein>
    <recommendedName>
        <fullName evidence="2">DNA (cytosine-5-)-methyltransferase</fullName>
        <ecNumber evidence="2">2.1.1.37</ecNumber>
    </recommendedName>
</protein>
<dbReference type="GO" id="GO:0032259">
    <property type="term" value="P:methylation"/>
    <property type="evidence" value="ECO:0007669"/>
    <property type="project" value="UniProtKB-KW"/>
</dbReference>
<dbReference type="Gene3D" id="2.130.10.10">
    <property type="entry name" value="YVTN repeat-like/Quinoprotein amine dehydrogenase"/>
    <property type="match status" value="1"/>
</dbReference>
<feature type="active site" evidence="10">
    <location>
        <position position="1050"/>
    </location>
</feature>
<feature type="domain" description="SAM-dependent MTase DRM-type" evidence="13">
    <location>
        <begin position="760"/>
        <end position="1088"/>
    </location>
</feature>
<gene>
    <name evidence="14" type="ORF">OLC1_LOCUS2794</name>
</gene>
<feature type="compositionally biased region" description="Basic residues" evidence="11">
    <location>
        <begin position="715"/>
        <end position="731"/>
    </location>
</feature>
<dbReference type="PROSITE" id="PS51680">
    <property type="entry name" value="SAM_MT_DRM"/>
    <property type="match status" value="1"/>
</dbReference>
<dbReference type="Pfam" id="PF23761">
    <property type="entry name" value="Beta-prop_DCAF4"/>
    <property type="match status" value="1"/>
</dbReference>
<dbReference type="GO" id="GO:0003886">
    <property type="term" value="F:DNA (cytosine-5-)-methyltransferase activity"/>
    <property type="evidence" value="ECO:0007669"/>
    <property type="project" value="UniProtKB-EC"/>
</dbReference>
<dbReference type="AlphaFoldDB" id="A0AAV1C7D6"/>
<evidence type="ECO:0000256" key="5">
    <source>
        <dbReference type="ARBA" id="ARBA00022691"/>
    </source>
</evidence>
<sequence length="1088" mass="122182">MPKELPGFYYDEEKNRYFPIKGPIPGSSRKRKIPSSSSSDVPETPASQVNKIKKSMRCVNKLLQSRELCGNLIPCRTRRLNFQTEYKKKLASVPMIWKYQGTENEVANAVEQLRISVNGPIGVTDTDVLLAGGLNGILRVFPIGEVGPEYGDEGNCKSECVWPTNIGSEPEWTNPWNLLKPFPPSILPSEISCIRQRRHMPVDEASARDVLVTTMGSGASRGVVFLFDFSGPVEYGYACQTLASVESTIWAAESCSRDQVVIGTDRGATLIGVETGLLSHILRCKSDVFSLQVDHSGKNILCGLRNGAIALVDTRQKCQVLPSQRHHASSGLKLQTKISCNNIHMPSSVSCLKCLQLSDQYFIASSMDGSMKLYDQRLIQKGAVQSYDGNVNAHTHIQFGVDPLEEIVVSGGDDCNLRLWSIKSGEMLFQGKFMSSVPAVVCWPEIGGISRKRGLLRENYDYWEKFCEWGVWVGSRDGLFYVDWELVGRFHWEIVTISKALDSEKMDNDDCDSIDWNTDDELEISNVPPGGFSLSASGTGACVLNGAESSSARSANIQLIQRLLVMGFPDKLVMKAIEEHGEDTAESTIVEAILTYQTLEQDTEEQKCTDVAESSSDYDESQLYLSESDSWADICSEDEENNDFLSEKDKKRRTLERMGFSVDDAEIAIERCPEASVDELSDFILAAQIAREESANLPAQLKPKLNYSCGEDGKRKKHNVHQNSQKSKKQRQMLVEEGPLIRLPKPMIGFGVPSSDFRVTERNLPEQAIGPPYFYYENVALTPQGVWDTISRFLYDIEPEFVDSKYFCAAARKRGYVHNLPIKNRFELLPTLPLTIREAFPLTNKWWPSWDTRTHLNCLQTAIGSARLQERIRKAVEGYNGDPPEHVKKYVMYECRKWNLLWVGRNKVAPLEPDEFEILLGFPKHHTRGGGMSRTDRYKSLGNSFQVNTVAYHLSVLKPLFPDGINVLSLFSGIGGGEVALHRLGIRLKNVVSVEKSECNRDIVRSWWEQTNQRGNLYHLDDVQSLDADELERWIDRVGGFDLIIGGSPCNNLAGSNRVSRDGLEGKESSLFYDYFRILDAVRSSMRR</sequence>
<keyword evidence="5 10" id="KW-0949">S-adenosyl-L-methionine</keyword>
<keyword evidence="6" id="KW-0677">Repeat</keyword>
<evidence type="ECO:0000256" key="11">
    <source>
        <dbReference type="SAM" id="MobiDB-lite"/>
    </source>
</evidence>
<feature type="region of interest" description="Disordered" evidence="11">
    <location>
        <begin position="712"/>
        <end position="731"/>
    </location>
</feature>
<accession>A0AAV1C7D6</accession>
<keyword evidence="9" id="KW-0853">WD repeat</keyword>
<dbReference type="EMBL" id="OX459118">
    <property type="protein sequence ID" value="CAI9090702.1"/>
    <property type="molecule type" value="Genomic_DNA"/>
</dbReference>
<keyword evidence="4 10" id="KW-0808">Transferase</keyword>
<evidence type="ECO:0000256" key="9">
    <source>
        <dbReference type="PROSITE-ProRule" id="PRU00221"/>
    </source>
</evidence>
<dbReference type="InterPro" id="IPR030380">
    <property type="entry name" value="SAM_MeTfrase_DRM"/>
</dbReference>
<name>A0AAV1C7D6_OLDCO</name>
<evidence type="ECO:0000256" key="4">
    <source>
        <dbReference type="ARBA" id="ARBA00022679"/>
    </source>
</evidence>
<dbReference type="SUPFAM" id="SSF50978">
    <property type="entry name" value="WD40 repeat-like"/>
    <property type="match status" value="1"/>
</dbReference>
<keyword evidence="8" id="KW-0539">Nucleus</keyword>
<dbReference type="InterPro" id="IPR015943">
    <property type="entry name" value="WD40/YVTN_repeat-like_dom_sf"/>
</dbReference>
<dbReference type="InterPro" id="IPR029063">
    <property type="entry name" value="SAM-dependent_MTases_sf"/>
</dbReference>
<dbReference type="PROSITE" id="PS50082">
    <property type="entry name" value="WD_REPEATS_2"/>
    <property type="match status" value="1"/>
</dbReference>
<keyword evidence="15" id="KW-1185">Reference proteome</keyword>
<evidence type="ECO:0000256" key="1">
    <source>
        <dbReference type="ARBA" id="ARBA00004123"/>
    </source>
</evidence>
<comment type="subcellular location">
    <subcellularLocation>
        <location evidence="1">Nucleus</location>
    </subcellularLocation>
</comment>
<dbReference type="GO" id="GO:0005634">
    <property type="term" value="C:nucleus"/>
    <property type="evidence" value="ECO:0007669"/>
    <property type="project" value="UniProtKB-SubCell"/>
</dbReference>
<keyword evidence="3 10" id="KW-0489">Methyltransferase</keyword>
<comment type="similarity">
    <text evidence="10">Belongs to the class I-like SAM-binding methyltransferase superfamily. C5-methyltransferase family.</text>
</comment>
<evidence type="ECO:0000256" key="7">
    <source>
        <dbReference type="ARBA" id="ARBA00023125"/>
    </source>
</evidence>
<dbReference type="Pfam" id="PF00145">
    <property type="entry name" value="DNA_methylase"/>
    <property type="match status" value="1"/>
</dbReference>
<reference evidence="14" key="1">
    <citation type="submission" date="2023-03" db="EMBL/GenBank/DDBJ databases">
        <authorList>
            <person name="Julca I."/>
        </authorList>
    </citation>
    <scope>NUCLEOTIDE SEQUENCE</scope>
</reference>
<evidence type="ECO:0000256" key="8">
    <source>
        <dbReference type="ARBA" id="ARBA00023242"/>
    </source>
</evidence>
<evidence type="ECO:0000256" key="6">
    <source>
        <dbReference type="ARBA" id="ARBA00022737"/>
    </source>
</evidence>
<keyword evidence="7" id="KW-0238">DNA-binding</keyword>
<dbReference type="InterPro" id="IPR001680">
    <property type="entry name" value="WD40_rpt"/>
</dbReference>
<proteinExistence type="inferred from homology"/>
<dbReference type="InterPro" id="IPR001525">
    <property type="entry name" value="C5_MeTfrase"/>
</dbReference>
<dbReference type="Proteomes" id="UP001161247">
    <property type="component" value="Chromosome 1"/>
</dbReference>
<dbReference type="InterPro" id="IPR050390">
    <property type="entry name" value="C5-Methyltransferase"/>
</dbReference>